<dbReference type="Proteomes" id="UP000184082">
    <property type="component" value="Unassembled WGS sequence"/>
</dbReference>
<evidence type="ECO:0000256" key="1">
    <source>
        <dbReference type="ARBA" id="ARBA00001966"/>
    </source>
</evidence>
<dbReference type="Pfam" id="PF09989">
    <property type="entry name" value="DUF2229"/>
    <property type="match status" value="1"/>
</dbReference>
<dbReference type="SUPFAM" id="SSF53067">
    <property type="entry name" value="Actin-like ATPase domain"/>
    <property type="match status" value="2"/>
</dbReference>
<reference evidence="7 8" key="1">
    <citation type="submission" date="2016-11" db="EMBL/GenBank/DDBJ databases">
        <authorList>
            <person name="Jaros S."/>
            <person name="Januszkiewicz K."/>
            <person name="Wedrychowicz H."/>
        </authorList>
    </citation>
    <scope>NUCLEOTIDE SEQUENCE [LARGE SCALE GENOMIC DNA]</scope>
    <source>
        <strain evidence="7 8">DSM 14501</strain>
    </source>
</reference>
<keyword evidence="2" id="KW-0479">Metal-binding</keyword>
<evidence type="ECO:0000256" key="2">
    <source>
        <dbReference type="ARBA" id="ARBA00022723"/>
    </source>
</evidence>
<organism evidence="7 8">
    <name type="scientific">Caminicella sporogenes DSM 14501</name>
    <dbReference type="NCBI Taxonomy" id="1121266"/>
    <lineage>
        <taxon>Bacteria</taxon>
        <taxon>Bacillati</taxon>
        <taxon>Bacillota</taxon>
        <taxon>Clostridia</taxon>
        <taxon>Peptostreptococcales</taxon>
        <taxon>Caminicellaceae</taxon>
        <taxon>Caminicella</taxon>
    </lineage>
</organism>
<dbReference type="InterPro" id="IPR008275">
    <property type="entry name" value="CoA_E_activase_dom"/>
</dbReference>
<name>A0A1M6SHY3_9FIRM</name>
<proteinExistence type="predicted"/>
<dbReference type="CDD" id="cd24035">
    <property type="entry name" value="ASKHA_NBD_O66634-like_rpt2"/>
    <property type="match status" value="1"/>
</dbReference>
<feature type="domain" description="DUF2229" evidence="6">
    <location>
        <begin position="663"/>
        <end position="875"/>
    </location>
</feature>
<dbReference type="STRING" id="1121266.SAMN02745883_02064"/>
<dbReference type="GO" id="GO:0051536">
    <property type="term" value="F:iron-sulfur cluster binding"/>
    <property type="evidence" value="ECO:0007669"/>
    <property type="project" value="UniProtKB-KW"/>
</dbReference>
<dbReference type="Gene3D" id="3.40.50.11900">
    <property type="match status" value="1"/>
</dbReference>
<keyword evidence="8" id="KW-1185">Reference proteome</keyword>
<dbReference type="CDD" id="cd24034">
    <property type="entry name" value="ASKHA_NBD_O66634-like_rpt1"/>
    <property type="match status" value="1"/>
</dbReference>
<accession>A0A1M6SHY3</accession>
<protein>
    <submittedName>
        <fullName evidence="7">CoA-substrate-specific enzyme activase, putative</fullName>
    </submittedName>
</protein>
<feature type="domain" description="ATPase BadF/BadG/BcrA/BcrD type" evidence="5">
    <location>
        <begin position="302"/>
        <end position="554"/>
    </location>
</feature>
<dbReference type="InterPro" id="IPR051805">
    <property type="entry name" value="Dehydratase_Activator_Redct"/>
</dbReference>
<feature type="domain" description="ATPase BadF/BadG/BcrA/BcrD type" evidence="5">
    <location>
        <begin position="96"/>
        <end position="249"/>
    </location>
</feature>
<dbReference type="InterPro" id="IPR018709">
    <property type="entry name" value="CoA_activase_DUF2229"/>
</dbReference>
<keyword evidence="4" id="KW-0411">Iron-sulfur</keyword>
<dbReference type="PANTHER" id="PTHR32329:SF7">
    <property type="entry name" value="ACTIVATOR OF 2-HYDROXYACYL-COA-HYDRATASE"/>
    <property type="match status" value="1"/>
</dbReference>
<comment type="cofactor">
    <cofactor evidence="1">
        <name>[4Fe-4S] cluster</name>
        <dbReference type="ChEBI" id="CHEBI:49883"/>
    </cofactor>
</comment>
<sequence>MKSLGLCIGASNIGFVLLEDLNGHINIIEAKSVPHGGNPRNTIKLLINNELLNSIDKFTVTGKKLRTMLNTSSISEPEAIEYAYQFECKKDSNPNIIISAGGENFIVYKLDDKGKIIDVYTGNKCASGTGEFFLQQLKRMNLSIEEAIEKADINNPYKVAGRCSVFCKSDCTHALNKGIPKEKVVAGLCKMMATKILELLKSAKHNKVLIVGGVSKNKVVIDFLKKEIKNIEIPKYATSFEALGAALWGLKNKTKPIKNIDTLFNKKNSSFSFLPPLINYKNKVSFKNIKKEKAHSGDVCILGLDVGSTTTKAVLLREKDLAILASCYLRTNGDPIGASRKCYDKIAKEVGNNVIIRGLGVTGSGRQIAGLHALTESIINEITAHARAAVHFDPEVDTIFEIGGQDAKYTYITNGVPCDYAMNEACSAGTGSFLEEAAKESLGIDTLEIADIALKSSLPPNFSDQCAAFISSDIKNAIQEGIETEDIVAGLVYSIAMNYINRVKGNRKVGNKVFMQGGVCYNKAVPLAMASLTGKDIIVPPEPGLMGAFGVALVVKDKLDLGLIKPKNFNLKELANRNVIYKEPFICNGGKEKCDRKCSINRIVINDKIYPFGGACNKYYNLLQNKKEYDTKNLNLVKYREYLVFEKYSKSRAKKLVKSQGKTVGINNSLLVNTFFPLYYNFFTALGYDVITPDTIDNTGIEKKGASFCYPIEISHGAISSLLKKNPDIIFLPHVKSIHIENNIKYSYACPFVQGEPYYLKTAFKKLNEKTVISPVLELSGGYNNVKSIFINIGKKLGFNTQLSEKAFEIAVNEQLNFEKECQEIGEKFLKKLEQSNEIGIVLFGRPYNAFAKLANMGIPHKFASRGYKIIPHDFLPFGKIAPVENMYWAMGQMILKAAKIVKNHPNLFGVYITNFSCGPDSFVVGYFRNIMEDKPSLTLELDSHTADAGIDTRIEAFLDVVKSYMEINTKKLVAASSTFIPAKTIIDNNKLKITDSNGIKYDLKDKRVHVLIPSMGNIGSQLLAASFRYMGVNASSVPAPNEKELKLAQGLVSCKECLPLMLTVGSLINYIKTRKNDNELLVYFMPEASGPCRFGQYNILMQNIVEKMQLKDVAILSLSSENSYAGLGIKFVLRTWQSIIIADILEEIYSSILVLSKNKDDGLKIYREVCSEIIQNISTLSWKKLKESLKKSVKKLNSIKTKCSINSATKVALIGEIYVRRDDFSRQFLVERLAEKNIIIKTAPVSEWIYYIDYLMQNKLLLGSTFDLRLKSYIQGFFKNYYEKTIKEIFSSCKFYENHTINIDRIIESVSDIISPNLTGEAILTIGTAILQVIEEVAGVISIGPFGCMPSRISEAIIKEKINEKKLDVSRKKELVSKVMQYYPNLPFLSIETDGNPFPQIVESKLETFCLQVQRIQNKILEITN</sequence>
<gene>
    <name evidence="7" type="ORF">SAMN02745883_02064</name>
</gene>
<dbReference type="InterPro" id="IPR043129">
    <property type="entry name" value="ATPase_NBD"/>
</dbReference>
<evidence type="ECO:0000259" key="6">
    <source>
        <dbReference type="Pfam" id="PF09989"/>
    </source>
</evidence>
<evidence type="ECO:0000313" key="8">
    <source>
        <dbReference type="Proteomes" id="UP000184082"/>
    </source>
</evidence>
<evidence type="ECO:0000313" key="7">
    <source>
        <dbReference type="EMBL" id="SHK44285.1"/>
    </source>
</evidence>
<dbReference type="Gene3D" id="3.30.420.40">
    <property type="match status" value="4"/>
</dbReference>
<dbReference type="RefSeq" id="WP_072968231.1">
    <property type="nucleotide sequence ID" value="NZ_FRAJ01000018.1"/>
</dbReference>
<evidence type="ECO:0000256" key="3">
    <source>
        <dbReference type="ARBA" id="ARBA00023004"/>
    </source>
</evidence>
<keyword evidence="3" id="KW-0408">Iron</keyword>
<dbReference type="InterPro" id="IPR002731">
    <property type="entry name" value="ATPase_BadF"/>
</dbReference>
<dbReference type="PANTHER" id="PTHR32329">
    <property type="entry name" value="BIFUNCTIONAL PROTEIN [INCLUDES 2-HYDROXYACYL-COA DEHYDRATASE (N-TER) AND ITS ACTIVATOR DOMAIN (C_TERM)-RELATED"/>
    <property type="match status" value="1"/>
</dbReference>
<dbReference type="GO" id="GO:0046872">
    <property type="term" value="F:metal ion binding"/>
    <property type="evidence" value="ECO:0007669"/>
    <property type="project" value="UniProtKB-KW"/>
</dbReference>
<dbReference type="NCBIfam" id="TIGR00241">
    <property type="entry name" value="CoA_E_activ"/>
    <property type="match status" value="1"/>
</dbReference>
<evidence type="ECO:0000256" key="4">
    <source>
        <dbReference type="ARBA" id="ARBA00023014"/>
    </source>
</evidence>
<dbReference type="EMBL" id="FRAJ01000018">
    <property type="protein sequence ID" value="SHK44285.1"/>
    <property type="molecule type" value="Genomic_DNA"/>
</dbReference>
<evidence type="ECO:0000259" key="5">
    <source>
        <dbReference type="Pfam" id="PF01869"/>
    </source>
</evidence>
<dbReference type="Pfam" id="PF01869">
    <property type="entry name" value="BcrAD_BadFG"/>
    <property type="match status" value="2"/>
</dbReference>